<reference evidence="2" key="1">
    <citation type="journal article" date="2019" name="Int. J. Syst. Evol. Microbiol.">
        <title>The Global Catalogue of Microorganisms (GCM) 10K type strain sequencing project: providing services to taxonomists for standard genome sequencing and annotation.</title>
        <authorList>
            <consortium name="The Broad Institute Genomics Platform"/>
            <consortium name="The Broad Institute Genome Sequencing Center for Infectious Disease"/>
            <person name="Wu L."/>
            <person name="Ma J."/>
        </authorList>
    </citation>
    <scope>NUCLEOTIDE SEQUENCE [LARGE SCALE GENOMIC DNA]</scope>
    <source>
        <strain evidence="2">CECT 7184</strain>
    </source>
</reference>
<sequence>MYFYKKTYESNFFLLFVTSVCFGQDRKLLKGTVSTQHEITDPVRVVNVTSGEEVYTGRKGSYQIKAKLNDVLSFSHIEFIEQKITISDPILKRNRLDIFLSSNMTVLKELYIDKTDTLNASLGFGKMDMTPAEKSLYASNQFSPGEGVTGVKLDGLLNRLSGRHQNAEKLVEIRD</sequence>
<dbReference type="RefSeq" id="WP_290365383.1">
    <property type="nucleotide sequence ID" value="NZ_JAUFQU010000076.1"/>
</dbReference>
<evidence type="ECO:0008006" key="3">
    <source>
        <dbReference type="Google" id="ProtNLM"/>
    </source>
</evidence>
<keyword evidence="2" id="KW-1185">Reference proteome</keyword>
<gene>
    <name evidence="1" type="ORF">QW060_24915</name>
</gene>
<evidence type="ECO:0000313" key="2">
    <source>
        <dbReference type="Proteomes" id="UP001242368"/>
    </source>
</evidence>
<name>A0ABT8D185_9FLAO</name>
<organism evidence="1 2">
    <name type="scientific">Paenimyroides ceti</name>
    <dbReference type="NCBI Taxonomy" id="395087"/>
    <lineage>
        <taxon>Bacteria</taxon>
        <taxon>Pseudomonadati</taxon>
        <taxon>Bacteroidota</taxon>
        <taxon>Flavobacteriia</taxon>
        <taxon>Flavobacteriales</taxon>
        <taxon>Flavobacteriaceae</taxon>
        <taxon>Paenimyroides</taxon>
    </lineage>
</organism>
<dbReference type="Proteomes" id="UP001242368">
    <property type="component" value="Unassembled WGS sequence"/>
</dbReference>
<comment type="caution">
    <text evidence="1">The sequence shown here is derived from an EMBL/GenBank/DDBJ whole genome shotgun (WGS) entry which is preliminary data.</text>
</comment>
<evidence type="ECO:0000313" key="1">
    <source>
        <dbReference type="EMBL" id="MDN3710126.1"/>
    </source>
</evidence>
<accession>A0ABT8D185</accession>
<dbReference type="EMBL" id="JAUFQU010000076">
    <property type="protein sequence ID" value="MDN3710126.1"/>
    <property type="molecule type" value="Genomic_DNA"/>
</dbReference>
<proteinExistence type="predicted"/>
<protein>
    <recommendedName>
        <fullName evidence="3">Carboxypeptidase-like regulatory domain-containing protein</fullName>
    </recommendedName>
</protein>